<reference evidence="2" key="1">
    <citation type="submission" date="2016-04" db="EMBL/GenBank/DDBJ databases">
        <authorList>
            <person name="Nguyen H.D."/>
            <person name="Samba Siva P."/>
            <person name="Cullis J."/>
            <person name="Levesque C.A."/>
            <person name="Hambleton S."/>
        </authorList>
    </citation>
    <scope>NUCLEOTIDE SEQUENCE</scope>
    <source>
        <strain evidence="2">DAOMC 236426</strain>
    </source>
</reference>
<name>A0A8X7MJ79_9BASI</name>
<reference evidence="2" key="2">
    <citation type="journal article" date="2019" name="IMA Fungus">
        <title>Genome sequencing and comparison of five Tilletia species to identify candidate genes for the detection of regulated species infecting wheat.</title>
        <authorList>
            <person name="Nguyen H.D.T."/>
            <person name="Sultana T."/>
            <person name="Kesanakurti P."/>
            <person name="Hambleton S."/>
        </authorList>
    </citation>
    <scope>NUCLEOTIDE SEQUENCE</scope>
    <source>
        <strain evidence="2">DAOMC 236426</strain>
    </source>
</reference>
<dbReference type="EMBL" id="LWDE02002212">
    <property type="protein sequence ID" value="KAE8238235.1"/>
    <property type="molecule type" value="Genomic_DNA"/>
</dbReference>
<evidence type="ECO:0000313" key="2">
    <source>
        <dbReference type="EMBL" id="KAE8238235.1"/>
    </source>
</evidence>
<sequence length="448" mass="50180">MPPVSKTLEELQEEVGAAFTAVGTEPPAIVCLACEVEADPPFNPKHLRQHVASKKHKINASLFLHPGQASFPAISTGPPAMSTASEPMLDDSHLFPEDEDRAALRRMQDIMDMDDDVAEWSQDRQGQEAEERDTAAEMGRDRCNRLQAIGGDAFPFLSRETFRSLAFKLSPKRAISNVILEEALNLSTDLGASSVPTVEACKKSMEAAREELCVTMVRHKTKDGRIFYSDTIQQKLRWDFMNPTVRSRMHLLPCRGDQISDIYDGSALAFEQDTRRTPPMIQRRDGVAIFTDETVKLLDGRLVRPLNFFSLALHELPWSEGWCVTLQDATLEVQRESIIFDPELVNVSASEELSSYRVVDILGRELRSINPLRVKADGRLLIQVPIVLFIDETSGTTTKRWNEHVAIYFSNAALPRKDMDSPSNVKMLSASANVRDHDLMAAVVEELM</sequence>
<comment type="caution">
    <text evidence="2">The sequence shown here is derived from an EMBL/GenBank/DDBJ whole genome shotgun (WGS) entry which is preliminary data.</text>
</comment>
<gene>
    <name evidence="2" type="ORF">A4X06_0g8922</name>
</gene>
<proteinExistence type="predicted"/>
<accession>A0A8X7MJ79</accession>
<feature type="region of interest" description="Disordered" evidence="1">
    <location>
        <begin position="118"/>
        <end position="137"/>
    </location>
</feature>
<organism evidence="2 3">
    <name type="scientific">Tilletia controversa</name>
    <name type="common">dwarf bunt fungus</name>
    <dbReference type="NCBI Taxonomy" id="13291"/>
    <lineage>
        <taxon>Eukaryota</taxon>
        <taxon>Fungi</taxon>
        <taxon>Dikarya</taxon>
        <taxon>Basidiomycota</taxon>
        <taxon>Ustilaginomycotina</taxon>
        <taxon>Exobasidiomycetes</taxon>
        <taxon>Tilletiales</taxon>
        <taxon>Tilletiaceae</taxon>
        <taxon>Tilletia</taxon>
    </lineage>
</organism>
<keyword evidence="3" id="KW-1185">Reference proteome</keyword>
<dbReference type="Proteomes" id="UP000077684">
    <property type="component" value="Unassembled WGS sequence"/>
</dbReference>
<dbReference type="AlphaFoldDB" id="A0A8X7MJ79"/>
<evidence type="ECO:0000313" key="3">
    <source>
        <dbReference type="Proteomes" id="UP000077684"/>
    </source>
</evidence>
<feature type="compositionally biased region" description="Basic and acidic residues" evidence="1">
    <location>
        <begin position="121"/>
        <end position="137"/>
    </location>
</feature>
<protein>
    <submittedName>
        <fullName evidence="2">Uncharacterized protein</fullName>
    </submittedName>
</protein>
<evidence type="ECO:0000256" key="1">
    <source>
        <dbReference type="SAM" id="MobiDB-lite"/>
    </source>
</evidence>